<comment type="caution">
    <text evidence="2">The sequence shown here is derived from an EMBL/GenBank/DDBJ whole genome shotgun (WGS) entry which is preliminary data.</text>
</comment>
<evidence type="ECO:0000313" key="3">
    <source>
        <dbReference type="Proteomes" id="UP001152523"/>
    </source>
</evidence>
<feature type="region of interest" description="Disordered" evidence="1">
    <location>
        <begin position="61"/>
        <end position="104"/>
    </location>
</feature>
<keyword evidence="3" id="KW-1185">Reference proteome</keyword>
<accession>A0AAV0EPX9</accession>
<feature type="compositionally biased region" description="Polar residues" evidence="1">
    <location>
        <begin position="64"/>
        <end position="76"/>
    </location>
</feature>
<evidence type="ECO:0000313" key="2">
    <source>
        <dbReference type="EMBL" id="CAH9125438.1"/>
    </source>
</evidence>
<dbReference type="EMBL" id="CAMAPF010000937">
    <property type="protein sequence ID" value="CAH9125438.1"/>
    <property type="molecule type" value="Genomic_DNA"/>
</dbReference>
<evidence type="ECO:0000256" key="1">
    <source>
        <dbReference type="SAM" id="MobiDB-lite"/>
    </source>
</evidence>
<sequence>MGSLTIGQLADLKIHGYPKNKRWLPEREFPERPIDEQHSGKPQDAAGYYLRQDPEHRMADQAMTGRTQQEIITPSPNVARPEQGFSVKRAPHPGSTRTQGSTCENKDGWECLQLLQL</sequence>
<reference evidence="2" key="1">
    <citation type="submission" date="2022-07" db="EMBL/GenBank/DDBJ databases">
        <authorList>
            <person name="Macas J."/>
            <person name="Novak P."/>
            <person name="Neumann P."/>
        </authorList>
    </citation>
    <scope>NUCLEOTIDE SEQUENCE</scope>
</reference>
<feature type="compositionally biased region" description="Basic and acidic residues" evidence="1">
    <location>
        <begin position="23"/>
        <end position="41"/>
    </location>
</feature>
<organism evidence="2 3">
    <name type="scientific">Cuscuta epithymum</name>
    <dbReference type="NCBI Taxonomy" id="186058"/>
    <lineage>
        <taxon>Eukaryota</taxon>
        <taxon>Viridiplantae</taxon>
        <taxon>Streptophyta</taxon>
        <taxon>Embryophyta</taxon>
        <taxon>Tracheophyta</taxon>
        <taxon>Spermatophyta</taxon>
        <taxon>Magnoliopsida</taxon>
        <taxon>eudicotyledons</taxon>
        <taxon>Gunneridae</taxon>
        <taxon>Pentapetalae</taxon>
        <taxon>asterids</taxon>
        <taxon>lamiids</taxon>
        <taxon>Solanales</taxon>
        <taxon>Convolvulaceae</taxon>
        <taxon>Cuscuteae</taxon>
        <taxon>Cuscuta</taxon>
        <taxon>Cuscuta subgen. Cuscuta</taxon>
    </lineage>
</organism>
<proteinExistence type="predicted"/>
<gene>
    <name evidence="2" type="ORF">CEPIT_LOCUS26766</name>
</gene>
<dbReference type="Proteomes" id="UP001152523">
    <property type="component" value="Unassembled WGS sequence"/>
</dbReference>
<dbReference type="AlphaFoldDB" id="A0AAV0EPX9"/>
<protein>
    <submittedName>
        <fullName evidence="2">Uncharacterized protein</fullName>
    </submittedName>
</protein>
<name>A0AAV0EPX9_9ASTE</name>
<feature type="region of interest" description="Disordered" evidence="1">
    <location>
        <begin position="16"/>
        <end position="46"/>
    </location>
</feature>